<name>A0A392RFA3_9FABA</name>
<proteinExistence type="predicted"/>
<evidence type="ECO:0000313" key="1">
    <source>
        <dbReference type="EMBL" id="MCI34812.1"/>
    </source>
</evidence>
<organism evidence="1 2">
    <name type="scientific">Trifolium medium</name>
    <dbReference type="NCBI Taxonomy" id="97028"/>
    <lineage>
        <taxon>Eukaryota</taxon>
        <taxon>Viridiplantae</taxon>
        <taxon>Streptophyta</taxon>
        <taxon>Embryophyta</taxon>
        <taxon>Tracheophyta</taxon>
        <taxon>Spermatophyta</taxon>
        <taxon>Magnoliopsida</taxon>
        <taxon>eudicotyledons</taxon>
        <taxon>Gunneridae</taxon>
        <taxon>Pentapetalae</taxon>
        <taxon>rosids</taxon>
        <taxon>fabids</taxon>
        <taxon>Fabales</taxon>
        <taxon>Fabaceae</taxon>
        <taxon>Papilionoideae</taxon>
        <taxon>50 kb inversion clade</taxon>
        <taxon>NPAAA clade</taxon>
        <taxon>Hologalegina</taxon>
        <taxon>IRL clade</taxon>
        <taxon>Trifolieae</taxon>
        <taxon>Trifolium</taxon>
    </lineage>
</organism>
<dbReference type="Proteomes" id="UP000265520">
    <property type="component" value="Unassembled WGS sequence"/>
</dbReference>
<reference evidence="1 2" key="1">
    <citation type="journal article" date="2018" name="Front. Plant Sci.">
        <title>Red Clover (Trifolium pratense) and Zigzag Clover (T. medium) - A Picture of Genomic Similarities and Differences.</title>
        <authorList>
            <person name="Dluhosova J."/>
            <person name="Istvanek J."/>
            <person name="Nedelnik J."/>
            <person name="Repkova J."/>
        </authorList>
    </citation>
    <scope>NUCLEOTIDE SEQUENCE [LARGE SCALE GENOMIC DNA]</scope>
    <source>
        <strain evidence="2">cv. 10/8</strain>
        <tissue evidence="1">Leaf</tissue>
    </source>
</reference>
<feature type="non-terminal residue" evidence="1">
    <location>
        <position position="1"/>
    </location>
</feature>
<evidence type="ECO:0000313" key="2">
    <source>
        <dbReference type="Proteomes" id="UP000265520"/>
    </source>
</evidence>
<accession>A0A392RFA3</accession>
<dbReference type="EMBL" id="LXQA010217296">
    <property type="protein sequence ID" value="MCI34812.1"/>
    <property type="molecule type" value="Genomic_DNA"/>
</dbReference>
<comment type="caution">
    <text evidence="1">The sequence shown here is derived from an EMBL/GenBank/DDBJ whole genome shotgun (WGS) entry which is preliminary data.</text>
</comment>
<dbReference type="AlphaFoldDB" id="A0A392RFA3"/>
<keyword evidence="2" id="KW-1185">Reference proteome</keyword>
<protein>
    <submittedName>
        <fullName evidence="1">Protein notum-like</fullName>
    </submittedName>
</protein>
<sequence length="49" mass="5180">FVIVKGVEGLENGNVTDMQYVRGRGFNYRPLMVGLTLINGAAAKGAGKP</sequence>